<dbReference type="Proteomes" id="UP000257109">
    <property type="component" value="Unassembled WGS sequence"/>
</dbReference>
<sequence length="178" mass="20606">MLEKYENEVLCDVVFMEAKHYDCKVTDDGITNKFMFFHREQKVTLKPLSPKEVDKNQGTLRPKDGVCLKDNQRPKDFEHPKKENDEKESEGGKELLVMSRKVVRKVVLVLKEPLYLLPTNMCFYLFAQFLELPVGFKQMLESFQGVYPKDIPRGLPSIRGIEYQIDFTIGATLPNQAS</sequence>
<organism evidence="2 3">
    <name type="scientific">Mucuna pruriens</name>
    <name type="common">Velvet bean</name>
    <name type="synonym">Dolichos pruriens</name>
    <dbReference type="NCBI Taxonomy" id="157652"/>
    <lineage>
        <taxon>Eukaryota</taxon>
        <taxon>Viridiplantae</taxon>
        <taxon>Streptophyta</taxon>
        <taxon>Embryophyta</taxon>
        <taxon>Tracheophyta</taxon>
        <taxon>Spermatophyta</taxon>
        <taxon>Magnoliopsida</taxon>
        <taxon>eudicotyledons</taxon>
        <taxon>Gunneridae</taxon>
        <taxon>Pentapetalae</taxon>
        <taxon>rosids</taxon>
        <taxon>fabids</taxon>
        <taxon>Fabales</taxon>
        <taxon>Fabaceae</taxon>
        <taxon>Papilionoideae</taxon>
        <taxon>50 kb inversion clade</taxon>
        <taxon>NPAAA clade</taxon>
        <taxon>indigoferoid/millettioid clade</taxon>
        <taxon>Phaseoleae</taxon>
        <taxon>Mucuna</taxon>
    </lineage>
</organism>
<dbReference type="OrthoDB" id="1747743at2759"/>
<evidence type="ECO:0000313" key="3">
    <source>
        <dbReference type="Proteomes" id="UP000257109"/>
    </source>
</evidence>
<name>A0A371H5M5_MUCPR</name>
<feature type="region of interest" description="Disordered" evidence="1">
    <location>
        <begin position="48"/>
        <end position="91"/>
    </location>
</feature>
<comment type="caution">
    <text evidence="2">The sequence shown here is derived from an EMBL/GenBank/DDBJ whole genome shotgun (WGS) entry which is preliminary data.</text>
</comment>
<proteinExistence type="predicted"/>
<dbReference type="PANTHER" id="PTHR35046:SF9">
    <property type="entry name" value="RNA-DIRECTED DNA POLYMERASE"/>
    <property type="match status" value="1"/>
</dbReference>
<keyword evidence="3" id="KW-1185">Reference proteome</keyword>
<evidence type="ECO:0000256" key="1">
    <source>
        <dbReference type="SAM" id="MobiDB-lite"/>
    </source>
</evidence>
<accession>A0A371H5M5</accession>
<dbReference type="PANTHER" id="PTHR35046">
    <property type="entry name" value="ZINC KNUCKLE (CCHC-TYPE) FAMILY PROTEIN"/>
    <property type="match status" value="1"/>
</dbReference>
<evidence type="ECO:0000313" key="2">
    <source>
        <dbReference type="EMBL" id="RDX98090.1"/>
    </source>
</evidence>
<dbReference type="EMBL" id="QJKJ01003510">
    <property type="protein sequence ID" value="RDX98090.1"/>
    <property type="molecule type" value="Genomic_DNA"/>
</dbReference>
<reference evidence="2" key="1">
    <citation type="submission" date="2018-05" db="EMBL/GenBank/DDBJ databases">
        <title>Draft genome of Mucuna pruriens seed.</title>
        <authorList>
            <person name="Nnadi N.E."/>
            <person name="Vos R."/>
            <person name="Hasami M.H."/>
            <person name="Devisetty U.K."/>
            <person name="Aguiy J.C."/>
        </authorList>
    </citation>
    <scope>NUCLEOTIDE SEQUENCE [LARGE SCALE GENOMIC DNA]</scope>
    <source>
        <strain evidence="2">JCA_2017</strain>
    </source>
</reference>
<protein>
    <submittedName>
        <fullName evidence="2">Uncharacterized protein</fullName>
    </submittedName>
</protein>
<dbReference type="AlphaFoldDB" id="A0A371H5M5"/>
<gene>
    <name evidence="2" type="ORF">CR513_19036</name>
</gene>
<feature type="non-terminal residue" evidence="2">
    <location>
        <position position="1"/>
    </location>
</feature>